<dbReference type="Proteomes" id="UP000176944">
    <property type="component" value="Chromosome"/>
</dbReference>
<dbReference type="AlphaFoldDB" id="A0A9Q9SSY2"/>
<dbReference type="EMBL" id="CP017708">
    <property type="protein sequence ID" value="WAN69068.1"/>
    <property type="molecule type" value="Genomic_DNA"/>
</dbReference>
<organism evidence="1">
    <name type="scientific">Moorena producens (strain JHB)</name>
    <dbReference type="NCBI Taxonomy" id="1454205"/>
    <lineage>
        <taxon>Bacteria</taxon>
        <taxon>Bacillati</taxon>
        <taxon>Cyanobacteriota</taxon>
        <taxon>Cyanophyceae</taxon>
        <taxon>Coleofasciculales</taxon>
        <taxon>Coleofasciculaceae</taxon>
        <taxon>Moorena</taxon>
    </lineage>
</organism>
<reference evidence="1" key="1">
    <citation type="journal article" date="2017" name="Proc. Natl. Acad. Sci. U.S.A.">
        <title>Comparative genomics uncovers the prolific and distinctive metabolic potential of the cyanobacterial genus Moorea.</title>
        <authorList>
            <person name="Leao T."/>
            <person name="Castelao G."/>
            <person name="Korobeynikov A."/>
            <person name="Monroe E.A."/>
            <person name="Podell S."/>
            <person name="Glukhov E."/>
            <person name="Allen E.E."/>
            <person name="Gerwick W.H."/>
            <person name="Gerwick L."/>
        </authorList>
    </citation>
    <scope>NUCLEOTIDE SEQUENCE</scope>
    <source>
        <strain evidence="1">JHB</strain>
    </source>
</reference>
<accession>A0A9Q9SSY2</accession>
<protein>
    <submittedName>
        <fullName evidence="1">Uncharacterized protein</fullName>
    </submittedName>
</protein>
<name>A0A9Q9SSY2_MOOP1</name>
<sequence>MQATKTKDRLKHNNHDLVRDLTIKLSSRVIALYSKRDLHLNFIPDFRFPIPDSLLPTQLDT</sequence>
<proteinExistence type="predicted"/>
<reference evidence="1" key="2">
    <citation type="submission" date="2022-10" db="EMBL/GenBank/DDBJ databases">
        <authorList>
            <person name="Ngo T.-E."/>
        </authorList>
    </citation>
    <scope>NUCLEOTIDE SEQUENCE</scope>
    <source>
        <strain evidence="1">JHB</strain>
    </source>
</reference>
<gene>
    <name evidence="1" type="ORF">BJP36_42695</name>
</gene>
<evidence type="ECO:0000313" key="1">
    <source>
        <dbReference type="EMBL" id="WAN69068.1"/>
    </source>
</evidence>